<dbReference type="Pfam" id="PF20151">
    <property type="entry name" value="DUF6533"/>
    <property type="match status" value="1"/>
</dbReference>
<keyword evidence="1" id="KW-1133">Transmembrane helix</keyword>
<keyword evidence="4" id="KW-1185">Reference proteome</keyword>
<gene>
    <name evidence="3" type="ORF">B0H15DRAFT_822061</name>
</gene>
<sequence>MPGPALAHNASEYLPSEAEEYVRMTITQNSVLYATSALLVYELLTTFDEEVERVWSLKWRLPKLLFFLNRYLTRGLLLCVFIVNLQSGAVLRAADCRIYGYWQVIPARLAILAAQAVMIIRLWAIYNNSRQMLYLLVSIYTLEVAAMVTCMVLAVSVTQGASQPAPLSCALDALSPYLRQYAGGTWLAPVCFEFIILIITLVKIFPPPAWLTRRIDLKGYGVTSRQRNPTLDMLARDSIIYFTFIFTFSLANYVIYILDFAAYYRSILLGPTSAISCIAVSRMIINIRSIPPPILSHSPASSNVIFAENSDYYGTEATGVSEVPTRSSRSTSRTTARPLSLLRKEDGYEMVSTLRVLDDV</sequence>
<dbReference type="Proteomes" id="UP001222325">
    <property type="component" value="Unassembled WGS sequence"/>
</dbReference>
<reference evidence="3" key="1">
    <citation type="submission" date="2023-03" db="EMBL/GenBank/DDBJ databases">
        <title>Massive genome expansion in bonnet fungi (Mycena s.s.) driven by repeated elements and novel gene families across ecological guilds.</title>
        <authorList>
            <consortium name="Lawrence Berkeley National Laboratory"/>
            <person name="Harder C.B."/>
            <person name="Miyauchi S."/>
            <person name="Viragh M."/>
            <person name="Kuo A."/>
            <person name="Thoen E."/>
            <person name="Andreopoulos B."/>
            <person name="Lu D."/>
            <person name="Skrede I."/>
            <person name="Drula E."/>
            <person name="Henrissat B."/>
            <person name="Morin E."/>
            <person name="Kohler A."/>
            <person name="Barry K."/>
            <person name="LaButti K."/>
            <person name="Morin E."/>
            <person name="Salamov A."/>
            <person name="Lipzen A."/>
            <person name="Mereny Z."/>
            <person name="Hegedus B."/>
            <person name="Baldrian P."/>
            <person name="Stursova M."/>
            <person name="Weitz H."/>
            <person name="Taylor A."/>
            <person name="Grigoriev I.V."/>
            <person name="Nagy L.G."/>
            <person name="Martin F."/>
            <person name="Kauserud H."/>
        </authorList>
    </citation>
    <scope>NUCLEOTIDE SEQUENCE</scope>
    <source>
        <strain evidence="3">CBHHK173m</strain>
    </source>
</reference>
<accession>A0AAD6UHG3</accession>
<evidence type="ECO:0000313" key="3">
    <source>
        <dbReference type="EMBL" id="KAJ7098756.1"/>
    </source>
</evidence>
<feature type="transmembrane region" description="Helical" evidence="1">
    <location>
        <begin position="64"/>
        <end position="85"/>
    </location>
</feature>
<proteinExistence type="predicted"/>
<organism evidence="3 4">
    <name type="scientific">Mycena belliarum</name>
    <dbReference type="NCBI Taxonomy" id="1033014"/>
    <lineage>
        <taxon>Eukaryota</taxon>
        <taxon>Fungi</taxon>
        <taxon>Dikarya</taxon>
        <taxon>Basidiomycota</taxon>
        <taxon>Agaricomycotina</taxon>
        <taxon>Agaricomycetes</taxon>
        <taxon>Agaricomycetidae</taxon>
        <taxon>Agaricales</taxon>
        <taxon>Marasmiineae</taxon>
        <taxon>Mycenaceae</taxon>
        <taxon>Mycena</taxon>
    </lineage>
</organism>
<feature type="transmembrane region" description="Helical" evidence="1">
    <location>
        <begin position="186"/>
        <end position="205"/>
    </location>
</feature>
<keyword evidence="1" id="KW-0812">Transmembrane</keyword>
<feature type="transmembrane region" description="Helical" evidence="1">
    <location>
        <begin position="133"/>
        <end position="157"/>
    </location>
</feature>
<keyword evidence="1" id="KW-0472">Membrane</keyword>
<dbReference type="AlphaFoldDB" id="A0AAD6UHG3"/>
<dbReference type="InterPro" id="IPR045340">
    <property type="entry name" value="DUF6533"/>
</dbReference>
<dbReference type="EMBL" id="JARJCN010000008">
    <property type="protein sequence ID" value="KAJ7098756.1"/>
    <property type="molecule type" value="Genomic_DNA"/>
</dbReference>
<evidence type="ECO:0000256" key="1">
    <source>
        <dbReference type="SAM" id="Phobius"/>
    </source>
</evidence>
<name>A0AAD6UHG3_9AGAR</name>
<protein>
    <recommendedName>
        <fullName evidence="2">DUF6533 domain-containing protein</fullName>
    </recommendedName>
</protein>
<evidence type="ECO:0000313" key="4">
    <source>
        <dbReference type="Proteomes" id="UP001222325"/>
    </source>
</evidence>
<feature type="domain" description="DUF6533" evidence="2">
    <location>
        <begin position="34"/>
        <end position="73"/>
    </location>
</feature>
<feature type="transmembrane region" description="Helical" evidence="1">
    <location>
        <begin position="239"/>
        <end position="258"/>
    </location>
</feature>
<evidence type="ECO:0000259" key="2">
    <source>
        <dbReference type="Pfam" id="PF20151"/>
    </source>
</evidence>
<comment type="caution">
    <text evidence="3">The sequence shown here is derived from an EMBL/GenBank/DDBJ whole genome shotgun (WGS) entry which is preliminary data.</text>
</comment>
<feature type="transmembrane region" description="Helical" evidence="1">
    <location>
        <begin position="105"/>
        <end position="126"/>
    </location>
</feature>